<keyword evidence="2" id="KW-1185">Reference proteome</keyword>
<gene>
    <name evidence="1" type="ordered locus">TTX_0445</name>
</gene>
<dbReference type="RefSeq" id="WP_014126370.1">
    <property type="nucleotide sequence ID" value="NC_016070.1"/>
</dbReference>
<evidence type="ECO:0000313" key="1">
    <source>
        <dbReference type="EMBL" id="CCC81113.1"/>
    </source>
</evidence>
<sequence length="168" mass="18727">MEGAELEYRALLAQWYDKYMLKDVDKFTVVYDETPSCIAMASAIIALAEARGARPIAVAYGEALDAVENPVLIMGPLREGLAERALDILRRAAGALAVLHTPVYFALDELEGAAFDVEVRYGVRETPDEVAFYRARNIGGSVVKEKYAAHKISEREKEVIRRYEVSEQ</sequence>
<dbReference type="Proteomes" id="UP000002654">
    <property type="component" value="Chromosome"/>
</dbReference>
<reference evidence="1 2" key="1">
    <citation type="journal article" date="2011" name="PLoS ONE">
        <title>The complete genome sequence of Thermoproteus tenax: a physiologically versatile member of the Crenarchaeota.</title>
        <authorList>
            <person name="Siebers B."/>
            <person name="Zaparty M."/>
            <person name="Raddatz G."/>
            <person name="Tjaden B."/>
            <person name="Albers S.V."/>
            <person name="Bell S.D."/>
            <person name="Blombach F."/>
            <person name="Kletzin A."/>
            <person name="Kyrpides N."/>
            <person name="Lanz C."/>
            <person name="Plagens A."/>
            <person name="Rampp M."/>
            <person name="Rosinus A."/>
            <person name="von Jan M."/>
            <person name="Makarova K.S."/>
            <person name="Klenk H.P."/>
            <person name="Schuster S.C."/>
            <person name="Hensel R."/>
        </authorList>
    </citation>
    <scope>NUCLEOTIDE SEQUENCE [LARGE SCALE GENOMIC DNA]</scope>
    <source>
        <strain evidence="2">ATCC 35583 / DSM 2078 / JCM 9277 / NBRC 100435 / Kra 1</strain>
    </source>
</reference>
<dbReference type="eggNOG" id="arCOG05631">
    <property type="taxonomic scope" value="Archaea"/>
</dbReference>
<dbReference type="EMBL" id="FN869859">
    <property type="protein sequence ID" value="CCC81113.1"/>
    <property type="molecule type" value="Genomic_DNA"/>
</dbReference>
<dbReference type="OrthoDB" id="28714at2157"/>
<name>G4RNG9_THETK</name>
<dbReference type="KEGG" id="ttn:TTX_0445"/>
<organism evidence="1 2">
    <name type="scientific">Thermoproteus tenax (strain ATCC 35583 / DSM 2078 / JCM 9277 / NBRC 100435 / Kra 1)</name>
    <dbReference type="NCBI Taxonomy" id="768679"/>
    <lineage>
        <taxon>Archaea</taxon>
        <taxon>Thermoproteota</taxon>
        <taxon>Thermoprotei</taxon>
        <taxon>Thermoproteales</taxon>
        <taxon>Thermoproteaceae</taxon>
        <taxon>Thermoproteus</taxon>
    </lineage>
</organism>
<dbReference type="PATRIC" id="fig|768679.9.peg.462"/>
<evidence type="ECO:0000313" key="2">
    <source>
        <dbReference type="Proteomes" id="UP000002654"/>
    </source>
</evidence>
<dbReference type="GeneID" id="11263448"/>
<accession>G4RNG9</accession>
<dbReference type="AlphaFoldDB" id="G4RNG9"/>
<protein>
    <submittedName>
        <fullName evidence="1">Uncharacterized protein</fullName>
    </submittedName>
</protein>
<dbReference type="HOGENOM" id="CLU_1567220_0_0_2"/>
<dbReference type="PaxDb" id="768679-TTX_0445"/>
<proteinExistence type="predicted"/>